<evidence type="ECO:0008006" key="3">
    <source>
        <dbReference type="Google" id="ProtNLM"/>
    </source>
</evidence>
<protein>
    <recommendedName>
        <fullName evidence="3">C2H2-type domain-containing protein</fullName>
    </recommendedName>
</protein>
<organism evidence="1 2">
    <name type="scientific">Candidatus Kerfeldbacteria bacterium RIFCSPHIGHO2_02_FULL_42_14</name>
    <dbReference type="NCBI Taxonomy" id="1798540"/>
    <lineage>
        <taxon>Bacteria</taxon>
        <taxon>Candidatus Kerfeldiibacteriota</taxon>
    </lineage>
</organism>
<evidence type="ECO:0000313" key="2">
    <source>
        <dbReference type="Proteomes" id="UP000177165"/>
    </source>
</evidence>
<name>A0A1G2ARJ8_9BACT</name>
<accession>A0A1G2ARJ8</accession>
<comment type="caution">
    <text evidence="1">The sequence shown here is derived from an EMBL/GenBank/DDBJ whole genome shotgun (WGS) entry which is preliminary data.</text>
</comment>
<evidence type="ECO:0000313" key="1">
    <source>
        <dbReference type="EMBL" id="OGY78650.1"/>
    </source>
</evidence>
<gene>
    <name evidence="1" type="ORF">A3B74_04720</name>
</gene>
<proteinExistence type="predicted"/>
<dbReference type="STRING" id="1798540.A3B74_04720"/>
<sequence>MGKIYTIAVHCAKCMTLLYRYKKEGAGTLIKCYADMIMSDYTKGDLKCPSCGQEFARHAVIHNRPAHKIIRGKVFVRGHHG</sequence>
<reference evidence="1 2" key="1">
    <citation type="journal article" date="2016" name="Nat. Commun.">
        <title>Thousands of microbial genomes shed light on interconnected biogeochemical processes in an aquifer system.</title>
        <authorList>
            <person name="Anantharaman K."/>
            <person name="Brown C.T."/>
            <person name="Hug L.A."/>
            <person name="Sharon I."/>
            <person name="Castelle C.J."/>
            <person name="Probst A.J."/>
            <person name="Thomas B.C."/>
            <person name="Singh A."/>
            <person name="Wilkins M.J."/>
            <person name="Karaoz U."/>
            <person name="Brodie E.L."/>
            <person name="Williams K.H."/>
            <person name="Hubbard S.S."/>
            <person name="Banfield J.F."/>
        </authorList>
    </citation>
    <scope>NUCLEOTIDE SEQUENCE [LARGE SCALE GENOMIC DNA]</scope>
</reference>
<dbReference type="Proteomes" id="UP000177165">
    <property type="component" value="Unassembled WGS sequence"/>
</dbReference>
<dbReference type="EMBL" id="MHKB01000013">
    <property type="protein sequence ID" value="OGY78650.1"/>
    <property type="molecule type" value="Genomic_DNA"/>
</dbReference>
<dbReference type="AlphaFoldDB" id="A0A1G2ARJ8"/>